<sequence length="11" mass="1207">MCTVSFNTTFG</sequence>
<gene>
    <name evidence="1" type="ORF">F383_26443</name>
</gene>
<evidence type="ECO:0000313" key="2">
    <source>
        <dbReference type="Proteomes" id="UP000032142"/>
    </source>
</evidence>
<organism evidence="1 2">
    <name type="scientific">Gossypium arboreum</name>
    <name type="common">Tree cotton</name>
    <name type="synonym">Gossypium nanking</name>
    <dbReference type="NCBI Taxonomy" id="29729"/>
    <lineage>
        <taxon>Eukaryota</taxon>
        <taxon>Viridiplantae</taxon>
        <taxon>Streptophyta</taxon>
        <taxon>Embryophyta</taxon>
        <taxon>Tracheophyta</taxon>
        <taxon>Spermatophyta</taxon>
        <taxon>Magnoliopsida</taxon>
        <taxon>eudicotyledons</taxon>
        <taxon>Gunneridae</taxon>
        <taxon>Pentapetalae</taxon>
        <taxon>rosids</taxon>
        <taxon>malvids</taxon>
        <taxon>Malvales</taxon>
        <taxon>Malvaceae</taxon>
        <taxon>Malvoideae</taxon>
        <taxon>Gossypium</taxon>
    </lineage>
</organism>
<protein>
    <submittedName>
        <fullName evidence="1">Uncharacterized protein</fullName>
    </submittedName>
</protein>
<evidence type="ECO:0000313" key="1">
    <source>
        <dbReference type="EMBL" id="KHG18504.1"/>
    </source>
</evidence>
<reference evidence="2" key="1">
    <citation type="submission" date="2014-09" db="EMBL/GenBank/DDBJ databases">
        <authorList>
            <person name="Mudge J."/>
            <person name="Ramaraj T."/>
            <person name="Lindquist I.E."/>
            <person name="Bharti A.K."/>
            <person name="Sundararajan A."/>
            <person name="Cameron C.T."/>
            <person name="Woodward J.E."/>
            <person name="May G.D."/>
            <person name="Brubaker C."/>
            <person name="Broadhvest J."/>
            <person name="Wilkins T.A."/>
        </authorList>
    </citation>
    <scope>NUCLEOTIDE SEQUENCE</scope>
    <source>
        <strain evidence="2">cv. AKA8401</strain>
    </source>
</reference>
<keyword evidence="2" id="KW-1185">Reference proteome</keyword>
<dbReference type="EMBL" id="KN410748">
    <property type="protein sequence ID" value="KHG18504.1"/>
    <property type="molecule type" value="Genomic_DNA"/>
</dbReference>
<name>A0A0B0P2Y6_GOSAR</name>
<accession>A0A0B0P2Y6</accession>
<dbReference type="Proteomes" id="UP000032142">
    <property type="component" value="Unassembled WGS sequence"/>
</dbReference>
<proteinExistence type="predicted"/>